<organism evidence="2 3">
    <name type="scientific">Acetobacter pomorum</name>
    <dbReference type="NCBI Taxonomy" id="65959"/>
    <lineage>
        <taxon>Bacteria</taxon>
        <taxon>Pseudomonadati</taxon>
        <taxon>Pseudomonadota</taxon>
        <taxon>Alphaproteobacteria</taxon>
        <taxon>Acetobacterales</taxon>
        <taxon>Acetobacteraceae</taxon>
        <taxon>Acetobacter</taxon>
    </lineage>
</organism>
<evidence type="ECO:0000313" key="3">
    <source>
        <dbReference type="Proteomes" id="UP000228751"/>
    </source>
</evidence>
<protein>
    <submittedName>
        <fullName evidence="2">Uncharacterized protein</fullName>
    </submittedName>
</protein>
<sequence length="91" mass="10584">MQEFKGGMSVRPFLPPKHPKIDLQNTPSNTTLVERERSTTKQTCHKTHQDRRRDVEAPFKLIGTRKTPKPIQEAILMIFCTRALQKRRISS</sequence>
<feature type="region of interest" description="Disordered" evidence="1">
    <location>
        <begin position="1"/>
        <end position="58"/>
    </location>
</feature>
<proteinExistence type="predicted"/>
<dbReference type="Proteomes" id="UP000228751">
    <property type="component" value="Unassembled WGS sequence"/>
</dbReference>
<comment type="caution">
    <text evidence="2">The sequence shown here is derived from an EMBL/GenBank/DDBJ whole genome shotgun (WGS) entry which is preliminary data.</text>
</comment>
<name>A0A2G4RB88_9PROT</name>
<gene>
    <name evidence="2" type="ORF">CSR02_09485</name>
</gene>
<evidence type="ECO:0000256" key="1">
    <source>
        <dbReference type="SAM" id="MobiDB-lite"/>
    </source>
</evidence>
<feature type="compositionally biased region" description="Polar residues" evidence="1">
    <location>
        <begin position="23"/>
        <end position="32"/>
    </location>
</feature>
<keyword evidence="3" id="KW-1185">Reference proteome</keyword>
<dbReference type="EMBL" id="PEBQ01000137">
    <property type="protein sequence ID" value="PHY93836.1"/>
    <property type="molecule type" value="Genomic_DNA"/>
</dbReference>
<dbReference type="AlphaFoldDB" id="A0A2G4RB88"/>
<accession>A0A2G4RB88</accession>
<reference evidence="2 3" key="1">
    <citation type="submission" date="2017-10" db="EMBL/GenBank/DDBJ databases">
        <title>Genomic analysis of the genus Acetobacter.</title>
        <authorList>
            <person name="Kim K.H."/>
            <person name="Chun B.H."/>
            <person name="Son A.R."/>
            <person name="Jeon C.O."/>
        </authorList>
    </citation>
    <scope>NUCLEOTIDE SEQUENCE [LARGE SCALE GENOMIC DNA]</scope>
    <source>
        <strain evidence="2 3">LHT 2458</strain>
    </source>
</reference>
<evidence type="ECO:0000313" key="2">
    <source>
        <dbReference type="EMBL" id="PHY93836.1"/>
    </source>
</evidence>